<protein>
    <submittedName>
        <fullName evidence="9">CSON009771 protein</fullName>
    </submittedName>
</protein>
<keyword evidence="4" id="KW-1133">Transmembrane helix</keyword>
<reference evidence="9" key="2">
    <citation type="submission" date="2018-07" db="EMBL/GenBank/DDBJ databases">
        <authorList>
            <person name="Quirk P.G."/>
            <person name="Krulwich T.A."/>
        </authorList>
    </citation>
    <scope>NUCLEOTIDE SEQUENCE</scope>
</reference>
<dbReference type="GO" id="GO:0005886">
    <property type="term" value="C:plasma membrane"/>
    <property type="evidence" value="ECO:0007669"/>
    <property type="project" value="UniProtKB-SubCell"/>
</dbReference>
<keyword evidence="6" id="KW-0675">Receptor</keyword>
<proteinExistence type="predicted"/>
<dbReference type="EMBL" id="UFQS01000391">
    <property type="protein sequence ID" value="SSX03509.1"/>
    <property type="molecule type" value="Genomic_DNA"/>
</dbReference>
<keyword evidence="7" id="KW-0325">Glycoprotein</keyword>
<evidence type="ECO:0000256" key="3">
    <source>
        <dbReference type="ARBA" id="ARBA00022692"/>
    </source>
</evidence>
<dbReference type="OMA" id="YLQDAHT"/>
<evidence type="ECO:0000256" key="6">
    <source>
        <dbReference type="ARBA" id="ARBA00023170"/>
    </source>
</evidence>
<dbReference type="SUPFAM" id="SSF53850">
    <property type="entry name" value="Periplasmic binding protein-like II"/>
    <property type="match status" value="1"/>
</dbReference>
<name>A0A336M0W3_CULSO</name>
<evidence type="ECO:0000256" key="5">
    <source>
        <dbReference type="ARBA" id="ARBA00023136"/>
    </source>
</evidence>
<dbReference type="EMBL" id="UFQT01000391">
    <property type="protein sequence ID" value="SSX23874.1"/>
    <property type="molecule type" value="Genomic_DNA"/>
</dbReference>
<dbReference type="Gene3D" id="3.40.190.10">
    <property type="entry name" value="Periplasmic binding protein-like II"/>
    <property type="match status" value="1"/>
</dbReference>
<gene>
    <name evidence="9" type="primary">CSON009771</name>
</gene>
<evidence type="ECO:0000313" key="8">
    <source>
        <dbReference type="EMBL" id="SSX03509.1"/>
    </source>
</evidence>
<comment type="subcellular location">
    <subcellularLocation>
        <location evidence="1">Cell membrane</location>
        <topology evidence="1">Multi-pass membrane protein</topology>
    </subcellularLocation>
</comment>
<dbReference type="AlphaFoldDB" id="A0A336M0W3"/>
<keyword evidence="5" id="KW-0472">Membrane</keyword>
<accession>A0A336M0W3</accession>
<evidence type="ECO:0000313" key="9">
    <source>
        <dbReference type="EMBL" id="SSX23874.1"/>
    </source>
</evidence>
<dbReference type="PANTHER" id="PTHR42643:SF24">
    <property type="entry name" value="IONOTROPIC RECEPTOR 60A"/>
    <property type="match status" value="1"/>
</dbReference>
<keyword evidence="3" id="KW-0812">Transmembrane</keyword>
<dbReference type="VEuPathDB" id="VectorBase:CSON009771"/>
<dbReference type="Gene3D" id="1.10.287.70">
    <property type="match status" value="1"/>
</dbReference>
<reference evidence="8" key="1">
    <citation type="submission" date="2018-04" db="EMBL/GenBank/DDBJ databases">
        <authorList>
            <person name="Go L.Y."/>
            <person name="Mitchell J.A."/>
        </authorList>
    </citation>
    <scope>NUCLEOTIDE SEQUENCE</scope>
    <source>
        <tissue evidence="8">Whole organism</tissue>
    </source>
</reference>
<evidence type="ECO:0000256" key="7">
    <source>
        <dbReference type="ARBA" id="ARBA00023180"/>
    </source>
</evidence>
<keyword evidence="2" id="KW-1003">Cell membrane</keyword>
<evidence type="ECO:0000256" key="4">
    <source>
        <dbReference type="ARBA" id="ARBA00022989"/>
    </source>
</evidence>
<evidence type="ECO:0000256" key="2">
    <source>
        <dbReference type="ARBA" id="ARBA00022475"/>
    </source>
</evidence>
<organism evidence="9">
    <name type="scientific">Culicoides sonorensis</name>
    <name type="common">Biting midge</name>
    <dbReference type="NCBI Taxonomy" id="179676"/>
    <lineage>
        <taxon>Eukaryota</taxon>
        <taxon>Metazoa</taxon>
        <taxon>Ecdysozoa</taxon>
        <taxon>Arthropoda</taxon>
        <taxon>Hexapoda</taxon>
        <taxon>Insecta</taxon>
        <taxon>Pterygota</taxon>
        <taxon>Neoptera</taxon>
        <taxon>Endopterygota</taxon>
        <taxon>Diptera</taxon>
        <taxon>Nematocera</taxon>
        <taxon>Chironomoidea</taxon>
        <taxon>Ceratopogonidae</taxon>
        <taxon>Ceratopogoninae</taxon>
        <taxon>Culicoides</taxon>
        <taxon>Monoculicoides</taxon>
    </lineage>
</organism>
<sequence>MFVRSRGDLYLKQSWKIENSQVLLKTTLHSIPAVGVTVIVIGFDSGNGIENLIRNKLFIQALVVLRNEHPSGPSAIISGSSCLQKLSKAYFHTQNYVHIPNLGVIFIRGLSSPAVEIADDHLKSIHLQSMEKSNNERVQIRVLSNYRFDSDLMQSYKNIVPTDFYVIVIDSLLGLEEILKYLIIVPSWNPYGKFIILFNNPNDLYEISGEALAMRVLETMFIGHHSVNIIFAYCYKINQYELYTGEPYHGNETECGKMKPISIGQCINGDFAQPSLTYFKINVPKVPKTMKTCTFNLCARVAEPFVNNDGCKTGLEISVINILKSVMEFKVNVTCYPSYMERGEIINSSIGWSHMLGKIRNDECDFIIGAFFPDYEVCISGTLSCTLGRTHPYFSTRNLVAISWYTFGRLLPELPPHHQITMCFLNSWALFLGVSTNNRPNYLTLRLFFGFLTLFALNVNTIYTSQLIDVFTCHKRAHQIDTIEEILNLKIPIGGRLENRDWFENEDVQDTLIFNLYNVSVFFQPSISTIKRIIRGQLSTILSRMYVKQQNIYVEHVHGLSLDVFSSPVEIICEKGFPLLKEFNKVLSNINDMGLTHKLMNDFEFNTTILQQIINTVSGNIDHEFDEQELCNYQTIIPVRKLY</sequence>
<evidence type="ECO:0000256" key="1">
    <source>
        <dbReference type="ARBA" id="ARBA00004651"/>
    </source>
</evidence>
<dbReference type="InterPro" id="IPR052192">
    <property type="entry name" value="Insect_Ionotropic_Sensory_Rcpt"/>
</dbReference>
<dbReference type="PANTHER" id="PTHR42643">
    <property type="entry name" value="IONOTROPIC RECEPTOR 20A-RELATED"/>
    <property type="match status" value="1"/>
</dbReference>